<accession>A0A3P7JN30</accession>
<dbReference type="SUPFAM" id="SSF49265">
    <property type="entry name" value="Fibronectin type III"/>
    <property type="match status" value="1"/>
</dbReference>
<dbReference type="SMART" id="SM00060">
    <property type="entry name" value="FN3"/>
    <property type="match status" value="1"/>
</dbReference>
<dbReference type="Proteomes" id="UP000270094">
    <property type="component" value="Unassembled WGS sequence"/>
</dbReference>
<dbReference type="PROSITE" id="PS50853">
    <property type="entry name" value="FN3"/>
    <property type="match status" value="1"/>
</dbReference>
<dbReference type="EMBL" id="UYYB01116778">
    <property type="protein sequence ID" value="VDM82263.1"/>
    <property type="molecule type" value="Genomic_DNA"/>
</dbReference>
<proteinExistence type="predicted"/>
<keyword evidence="3" id="KW-1185">Reference proteome</keyword>
<reference evidence="2 3" key="1">
    <citation type="submission" date="2018-11" db="EMBL/GenBank/DDBJ databases">
        <authorList>
            <consortium name="Pathogen Informatics"/>
        </authorList>
    </citation>
    <scope>NUCLEOTIDE SEQUENCE [LARGE SCALE GENOMIC DNA]</scope>
</reference>
<evidence type="ECO:0000313" key="3">
    <source>
        <dbReference type="Proteomes" id="UP000270094"/>
    </source>
</evidence>
<dbReference type="InterPro" id="IPR036116">
    <property type="entry name" value="FN3_sf"/>
</dbReference>
<dbReference type="Gene3D" id="2.60.40.10">
    <property type="entry name" value="Immunoglobulins"/>
    <property type="match status" value="1"/>
</dbReference>
<protein>
    <recommendedName>
        <fullName evidence="1">Fibronectin type-III domain-containing protein</fullName>
    </recommendedName>
</protein>
<name>A0A3P7JN30_STRVU</name>
<dbReference type="InterPro" id="IPR013783">
    <property type="entry name" value="Ig-like_fold"/>
</dbReference>
<organism evidence="2 3">
    <name type="scientific">Strongylus vulgaris</name>
    <name type="common">Blood worm</name>
    <dbReference type="NCBI Taxonomy" id="40348"/>
    <lineage>
        <taxon>Eukaryota</taxon>
        <taxon>Metazoa</taxon>
        <taxon>Ecdysozoa</taxon>
        <taxon>Nematoda</taxon>
        <taxon>Chromadorea</taxon>
        <taxon>Rhabditida</taxon>
        <taxon>Rhabditina</taxon>
        <taxon>Rhabditomorpha</taxon>
        <taxon>Strongyloidea</taxon>
        <taxon>Strongylidae</taxon>
        <taxon>Strongylus</taxon>
    </lineage>
</organism>
<gene>
    <name evidence="2" type="ORF">SVUK_LOCUS17261</name>
</gene>
<feature type="domain" description="Fibronectin type-III" evidence="1">
    <location>
        <begin position="36"/>
        <end position="125"/>
    </location>
</feature>
<evidence type="ECO:0000313" key="2">
    <source>
        <dbReference type="EMBL" id="VDM82263.1"/>
    </source>
</evidence>
<sequence>MTTVATSPSTSFSVSCQAYLFGIQVLKPKRFTAPPSPENVRLDRVSDEYVRISWTFPSEDPACQTFFFITGVQNGVPINERVPGAERSYDIKGPARGDWRVEVRAVNSAGSGPSSRQAVFTSAQQCECERQCEHQSRNSSTFL</sequence>
<evidence type="ECO:0000259" key="1">
    <source>
        <dbReference type="PROSITE" id="PS50853"/>
    </source>
</evidence>
<dbReference type="InterPro" id="IPR003961">
    <property type="entry name" value="FN3_dom"/>
</dbReference>
<dbReference type="Pfam" id="PF00041">
    <property type="entry name" value="fn3"/>
    <property type="match status" value="1"/>
</dbReference>
<dbReference type="OrthoDB" id="5848755at2759"/>
<dbReference type="CDD" id="cd00063">
    <property type="entry name" value="FN3"/>
    <property type="match status" value="1"/>
</dbReference>
<dbReference type="AlphaFoldDB" id="A0A3P7JN30"/>